<dbReference type="SMART" id="SM00421">
    <property type="entry name" value="HTH_LUXR"/>
    <property type="match status" value="1"/>
</dbReference>
<comment type="caution">
    <text evidence="7">The sequence shown here is derived from an EMBL/GenBank/DDBJ whole genome shotgun (WGS) entry which is preliminary data.</text>
</comment>
<evidence type="ECO:0000256" key="3">
    <source>
        <dbReference type="ARBA" id="ARBA00023163"/>
    </source>
</evidence>
<keyword evidence="1" id="KW-0805">Transcription regulation</keyword>
<keyword evidence="8" id="KW-1185">Reference proteome</keyword>
<proteinExistence type="predicted"/>
<dbReference type="InterPro" id="IPR000792">
    <property type="entry name" value="Tscrpt_reg_LuxR_C"/>
</dbReference>
<dbReference type="RefSeq" id="WP_211858263.1">
    <property type="nucleotide sequence ID" value="NZ_JAAGBB010000099.1"/>
</dbReference>
<evidence type="ECO:0000313" key="8">
    <source>
        <dbReference type="Proteomes" id="UP001196870"/>
    </source>
</evidence>
<dbReference type="InterPro" id="IPR036388">
    <property type="entry name" value="WH-like_DNA-bd_sf"/>
</dbReference>
<dbReference type="PROSITE" id="PS50110">
    <property type="entry name" value="RESPONSE_REGULATORY"/>
    <property type="match status" value="1"/>
</dbReference>
<name>A0ABS5F9U0_9PROT</name>
<dbReference type="Gene3D" id="3.40.50.2300">
    <property type="match status" value="1"/>
</dbReference>
<dbReference type="InterPro" id="IPR011006">
    <property type="entry name" value="CheY-like_superfamily"/>
</dbReference>
<keyword evidence="2" id="KW-0238">DNA-binding</keyword>
<reference evidence="8" key="1">
    <citation type="journal article" date="2021" name="Syst. Appl. Microbiol.">
        <title>Roseomonas hellenica sp. nov., isolated from roots of wild-growing Alkanna tinctoria.</title>
        <authorList>
            <person name="Rat A."/>
            <person name="Naranjo H.D."/>
            <person name="Lebbe L."/>
            <person name="Cnockaert M."/>
            <person name="Krigas N."/>
            <person name="Grigoriadou K."/>
            <person name="Maloupa E."/>
            <person name="Willems A."/>
        </authorList>
    </citation>
    <scope>NUCLEOTIDE SEQUENCE [LARGE SCALE GENOMIC DNA]</scope>
    <source>
        <strain evidence="8">LMG 31523</strain>
    </source>
</reference>
<feature type="domain" description="Response regulatory" evidence="6">
    <location>
        <begin position="14"/>
        <end position="128"/>
    </location>
</feature>
<protein>
    <submittedName>
        <fullName evidence="7">Response regulator transcription factor</fullName>
    </submittedName>
</protein>
<dbReference type="Proteomes" id="UP001196870">
    <property type="component" value="Unassembled WGS sequence"/>
</dbReference>
<dbReference type="Pfam" id="PF00072">
    <property type="entry name" value="Response_reg"/>
    <property type="match status" value="1"/>
</dbReference>
<organism evidence="7 8">
    <name type="scientific">Plastoroseomonas hellenica</name>
    <dbReference type="NCBI Taxonomy" id="2687306"/>
    <lineage>
        <taxon>Bacteria</taxon>
        <taxon>Pseudomonadati</taxon>
        <taxon>Pseudomonadota</taxon>
        <taxon>Alphaproteobacteria</taxon>
        <taxon>Acetobacterales</taxon>
        <taxon>Acetobacteraceae</taxon>
        <taxon>Plastoroseomonas</taxon>
    </lineage>
</organism>
<evidence type="ECO:0000259" key="5">
    <source>
        <dbReference type="PROSITE" id="PS50043"/>
    </source>
</evidence>
<dbReference type="PROSITE" id="PS50043">
    <property type="entry name" value="HTH_LUXR_2"/>
    <property type="match status" value="1"/>
</dbReference>
<sequence>MARPAPPRAAEQPLVRVVDDDPAIREAMLDLLRSVGIDAMGFASTLALLEAGLSARPGCLVLDVRLPGVSGLDLQAQLAAGGDGLPIIFMTGHGDIPMSVRAMKAGAVDFLTKPVRDQDMLDAVAAAIARDREHREARAAAARVAALAATLTRREREVFDGVARGLMNKQIAGDLGITEITVKLHRGNVMRKMEARTLADLIRKAGLLAEGA</sequence>
<dbReference type="PRINTS" id="PR00038">
    <property type="entry name" value="HTHLUXR"/>
</dbReference>
<dbReference type="InterPro" id="IPR001789">
    <property type="entry name" value="Sig_transdc_resp-reg_receiver"/>
</dbReference>
<feature type="modified residue" description="4-aspartylphosphate" evidence="4">
    <location>
        <position position="63"/>
    </location>
</feature>
<feature type="domain" description="HTH luxR-type" evidence="5">
    <location>
        <begin position="144"/>
        <end position="209"/>
    </location>
</feature>
<dbReference type="SMART" id="SM00448">
    <property type="entry name" value="REC"/>
    <property type="match status" value="1"/>
</dbReference>
<dbReference type="EMBL" id="JAAGBB010000099">
    <property type="protein sequence ID" value="MBR0669328.1"/>
    <property type="molecule type" value="Genomic_DNA"/>
</dbReference>
<gene>
    <name evidence="7" type="ORF">GXW71_33570</name>
</gene>
<evidence type="ECO:0000256" key="4">
    <source>
        <dbReference type="PROSITE-ProRule" id="PRU00169"/>
    </source>
</evidence>
<evidence type="ECO:0000256" key="1">
    <source>
        <dbReference type="ARBA" id="ARBA00023015"/>
    </source>
</evidence>
<keyword evidence="3" id="KW-0804">Transcription</keyword>
<dbReference type="PROSITE" id="PS00622">
    <property type="entry name" value="HTH_LUXR_1"/>
    <property type="match status" value="1"/>
</dbReference>
<evidence type="ECO:0000313" key="7">
    <source>
        <dbReference type="EMBL" id="MBR0669328.1"/>
    </source>
</evidence>
<evidence type="ECO:0000256" key="2">
    <source>
        <dbReference type="ARBA" id="ARBA00023125"/>
    </source>
</evidence>
<dbReference type="Pfam" id="PF00196">
    <property type="entry name" value="GerE"/>
    <property type="match status" value="1"/>
</dbReference>
<dbReference type="PANTHER" id="PTHR44688:SF16">
    <property type="entry name" value="DNA-BINDING TRANSCRIPTIONAL ACTIVATOR DEVR_DOSR"/>
    <property type="match status" value="1"/>
</dbReference>
<dbReference type="CDD" id="cd17537">
    <property type="entry name" value="REC_FixJ"/>
    <property type="match status" value="1"/>
</dbReference>
<accession>A0ABS5F9U0</accession>
<dbReference type="CDD" id="cd06170">
    <property type="entry name" value="LuxR_C_like"/>
    <property type="match status" value="1"/>
</dbReference>
<dbReference type="SUPFAM" id="SSF52172">
    <property type="entry name" value="CheY-like"/>
    <property type="match status" value="1"/>
</dbReference>
<keyword evidence="4" id="KW-0597">Phosphoprotein</keyword>
<dbReference type="Gene3D" id="1.10.10.10">
    <property type="entry name" value="Winged helix-like DNA-binding domain superfamily/Winged helix DNA-binding domain"/>
    <property type="match status" value="1"/>
</dbReference>
<dbReference type="PANTHER" id="PTHR44688">
    <property type="entry name" value="DNA-BINDING TRANSCRIPTIONAL ACTIVATOR DEVR_DOSR"/>
    <property type="match status" value="1"/>
</dbReference>
<evidence type="ECO:0000259" key="6">
    <source>
        <dbReference type="PROSITE" id="PS50110"/>
    </source>
</evidence>